<dbReference type="GO" id="GO:0003700">
    <property type="term" value="F:DNA-binding transcription factor activity"/>
    <property type="evidence" value="ECO:0007669"/>
    <property type="project" value="InterPro"/>
</dbReference>
<dbReference type="AlphaFoldDB" id="A0A6A6S7G4"/>
<dbReference type="CDD" id="cd14688">
    <property type="entry name" value="bZIP_YAP"/>
    <property type="match status" value="1"/>
</dbReference>
<dbReference type="Pfam" id="PF11905">
    <property type="entry name" value="DUF3425"/>
    <property type="match status" value="1"/>
</dbReference>
<dbReference type="PANTHER" id="PTHR38116:SF8">
    <property type="entry name" value="BZIP DOMAIN-CONTAINING PROTEIN"/>
    <property type="match status" value="1"/>
</dbReference>
<reference evidence="2" key="1">
    <citation type="journal article" date="2020" name="Stud. Mycol.">
        <title>101 Dothideomycetes genomes: a test case for predicting lifestyles and emergence of pathogens.</title>
        <authorList>
            <person name="Haridas S."/>
            <person name="Albert R."/>
            <person name="Binder M."/>
            <person name="Bloem J."/>
            <person name="Labutti K."/>
            <person name="Salamov A."/>
            <person name="Andreopoulos B."/>
            <person name="Baker S."/>
            <person name="Barry K."/>
            <person name="Bills G."/>
            <person name="Bluhm B."/>
            <person name="Cannon C."/>
            <person name="Castanera R."/>
            <person name="Culley D."/>
            <person name="Daum C."/>
            <person name="Ezra D."/>
            <person name="Gonzalez J."/>
            <person name="Henrissat B."/>
            <person name="Kuo A."/>
            <person name="Liang C."/>
            <person name="Lipzen A."/>
            <person name="Lutzoni F."/>
            <person name="Magnuson J."/>
            <person name="Mondo S."/>
            <person name="Nolan M."/>
            <person name="Ohm R."/>
            <person name="Pangilinan J."/>
            <person name="Park H.-J."/>
            <person name="Ramirez L."/>
            <person name="Alfaro M."/>
            <person name="Sun H."/>
            <person name="Tritt A."/>
            <person name="Yoshinaga Y."/>
            <person name="Zwiers L.-H."/>
            <person name="Turgeon B."/>
            <person name="Goodwin S."/>
            <person name="Spatafora J."/>
            <person name="Crous P."/>
            <person name="Grigoriev I."/>
        </authorList>
    </citation>
    <scope>NUCLEOTIDE SEQUENCE</scope>
    <source>
        <strain evidence="2">CBS 473.64</strain>
    </source>
</reference>
<dbReference type="SUPFAM" id="SSF57959">
    <property type="entry name" value="Leucine zipper domain"/>
    <property type="match status" value="1"/>
</dbReference>
<dbReference type="Proteomes" id="UP000799753">
    <property type="component" value="Unassembled WGS sequence"/>
</dbReference>
<dbReference type="EMBL" id="MU006781">
    <property type="protein sequence ID" value="KAF2642683.1"/>
    <property type="molecule type" value="Genomic_DNA"/>
</dbReference>
<sequence>MDDDQQANKKAPYKRRSTDRRREQNRTAQKIYRAKRKERLEQLERQVGISQGQQSRIGSSLQTAPLNDADVDATNTTNESASSPPRNSNMAALKALLNADDEKDADSLLQYALHEQLDVSKILLAGLRSLKAEKDGSSIAPLTRKGVDWRPDLWAMPAVEFYKAIMPDPFMNGILLRQQAPLEVYYHNCRKIGLQFEEMTKPTCRSPWFSPLNGPGLDRFPLEGVPLDLYPTPAQRNIMHHPFWDTIPFPWIRERAITLAALVPPPYEWHELKLDILNGGMVCWRSRGSEEGLPWDRRSWEFRPWFRQKWGWIIEEQGRVEQQSRWWRGMAGHEV</sequence>
<dbReference type="Gene3D" id="1.20.5.170">
    <property type="match status" value="1"/>
</dbReference>
<dbReference type="InterPro" id="IPR021833">
    <property type="entry name" value="DUF3425"/>
</dbReference>
<organism evidence="2 3">
    <name type="scientific">Massarina eburnea CBS 473.64</name>
    <dbReference type="NCBI Taxonomy" id="1395130"/>
    <lineage>
        <taxon>Eukaryota</taxon>
        <taxon>Fungi</taxon>
        <taxon>Dikarya</taxon>
        <taxon>Ascomycota</taxon>
        <taxon>Pezizomycotina</taxon>
        <taxon>Dothideomycetes</taxon>
        <taxon>Pleosporomycetidae</taxon>
        <taxon>Pleosporales</taxon>
        <taxon>Massarineae</taxon>
        <taxon>Massarinaceae</taxon>
        <taxon>Massarina</taxon>
    </lineage>
</organism>
<evidence type="ECO:0000256" key="1">
    <source>
        <dbReference type="SAM" id="MobiDB-lite"/>
    </source>
</evidence>
<accession>A0A6A6S7G4</accession>
<dbReference type="OrthoDB" id="5973539at2759"/>
<gene>
    <name evidence="2" type="ORF">P280DRAFT_548118</name>
</gene>
<proteinExistence type="predicted"/>
<evidence type="ECO:0008006" key="4">
    <source>
        <dbReference type="Google" id="ProtNLM"/>
    </source>
</evidence>
<dbReference type="PANTHER" id="PTHR38116">
    <property type="entry name" value="CHROMOSOME 7, WHOLE GENOME SHOTGUN SEQUENCE"/>
    <property type="match status" value="1"/>
</dbReference>
<feature type="compositionally biased region" description="Low complexity" evidence="1">
    <location>
        <begin position="45"/>
        <end position="60"/>
    </location>
</feature>
<protein>
    <recommendedName>
        <fullName evidence="4">BZIP domain-containing protein</fullName>
    </recommendedName>
</protein>
<keyword evidence="3" id="KW-1185">Reference proteome</keyword>
<name>A0A6A6S7G4_9PLEO</name>
<evidence type="ECO:0000313" key="3">
    <source>
        <dbReference type="Proteomes" id="UP000799753"/>
    </source>
</evidence>
<evidence type="ECO:0000313" key="2">
    <source>
        <dbReference type="EMBL" id="KAF2642683.1"/>
    </source>
</evidence>
<feature type="region of interest" description="Disordered" evidence="1">
    <location>
        <begin position="1"/>
        <end position="88"/>
    </location>
</feature>
<feature type="compositionally biased region" description="Polar residues" evidence="1">
    <location>
        <begin position="73"/>
        <end position="88"/>
    </location>
</feature>
<dbReference type="InterPro" id="IPR046347">
    <property type="entry name" value="bZIP_sf"/>
</dbReference>